<evidence type="ECO:0000313" key="2">
    <source>
        <dbReference type="Proteomes" id="UP000027920"/>
    </source>
</evidence>
<dbReference type="Gene3D" id="1.20.1290.10">
    <property type="entry name" value="AhpD-like"/>
    <property type="match status" value="1"/>
</dbReference>
<dbReference type="PANTHER" id="PTHR28180">
    <property type="entry name" value="CONSERVED MITOCHONDRIAL PROTEIN-RELATED"/>
    <property type="match status" value="1"/>
</dbReference>
<dbReference type="InterPro" id="IPR052999">
    <property type="entry name" value="PTS1_Protein"/>
</dbReference>
<dbReference type="STRING" id="1182545.A0A072PP23"/>
<dbReference type="Proteomes" id="UP000027920">
    <property type="component" value="Unassembled WGS sequence"/>
</dbReference>
<dbReference type="RefSeq" id="XP_013259835.1">
    <property type="nucleotide sequence ID" value="XM_013404381.1"/>
</dbReference>
<dbReference type="PANTHER" id="PTHR28180:SF2">
    <property type="entry name" value="PEROXISOMAL PROTEIN 2"/>
    <property type="match status" value="1"/>
</dbReference>
<sequence length="277" mass="30227">MACKGPSKLLSTLKALINAPHASPGVTTPSTRFAGALKELVYEAREKGVGWRAWMTISAATSTTLNCPQPWSIVDNQHNALDPTVSSAELVREIGLKCISFSGVARTINCLTAFHADLPEDVAQELARRRPTRGMVGNNFERFQKYMSGGWKLWNSIYKEHQARLYQKLGDVHPDLAPYILFGHYGGLLAEISDEGMNVPGVRLGRGLTSVAAVAALRAQTGVGRQVTSHIFGLINAYALGAVYEDGEPEVVGESCWLRMRLLAGYLRLWISFAPAL</sequence>
<dbReference type="InterPro" id="IPR029032">
    <property type="entry name" value="AhpD-like"/>
</dbReference>
<keyword evidence="2" id="KW-1185">Reference proteome</keyword>
<dbReference type="SUPFAM" id="SSF69118">
    <property type="entry name" value="AhpD-like"/>
    <property type="match status" value="1"/>
</dbReference>
<proteinExistence type="predicted"/>
<accession>A0A072PP23</accession>
<gene>
    <name evidence="1" type="ORF">A1O9_05162</name>
</gene>
<reference evidence="1 2" key="1">
    <citation type="submission" date="2013-03" db="EMBL/GenBank/DDBJ databases">
        <title>The Genome Sequence of Exophiala aquamarina CBS 119918.</title>
        <authorList>
            <consortium name="The Broad Institute Genomics Platform"/>
            <person name="Cuomo C."/>
            <person name="de Hoog S."/>
            <person name="Gorbushina A."/>
            <person name="Walker B."/>
            <person name="Young S.K."/>
            <person name="Zeng Q."/>
            <person name="Gargeya S."/>
            <person name="Fitzgerald M."/>
            <person name="Haas B."/>
            <person name="Abouelleil A."/>
            <person name="Allen A.W."/>
            <person name="Alvarado L."/>
            <person name="Arachchi H.M."/>
            <person name="Berlin A.M."/>
            <person name="Chapman S.B."/>
            <person name="Gainer-Dewar J."/>
            <person name="Goldberg J."/>
            <person name="Griggs A."/>
            <person name="Gujja S."/>
            <person name="Hansen M."/>
            <person name="Howarth C."/>
            <person name="Imamovic A."/>
            <person name="Ireland A."/>
            <person name="Larimer J."/>
            <person name="McCowan C."/>
            <person name="Murphy C."/>
            <person name="Pearson M."/>
            <person name="Poon T.W."/>
            <person name="Priest M."/>
            <person name="Roberts A."/>
            <person name="Saif S."/>
            <person name="Shea T."/>
            <person name="Sisk P."/>
            <person name="Sykes S."/>
            <person name="Wortman J."/>
            <person name="Nusbaum C."/>
            <person name="Birren B."/>
        </authorList>
    </citation>
    <scope>NUCLEOTIDE SEQUENCE [LARGE SCALE GENOMIC DNA]</scope>
    <source>
        <strain evidence="1 2">CBS 119918</strain>
    </source>
</reference>
<protein>
    <submittedName>
        <fullName evidence="1">Uncharacterized protein</fullName>
    </submittedName>
</protein>
<dbReference type="VEuPathDB" id="FungiDB:A1O9_05162"/>
<evidence type="ECO:0000313" key="1">
    <source>
        <dbReference type="EMBL" id="KEF57245.1"/>
    </source>
</evidence>
<dbReference type="AlphaFoldDB" id="A0A072PP23"/>
<dbReference type="OrthoDB" id="5392202at2759"/>
<dbReference type="EMBL" id="AMGV01000004">
    <property type="protein sequence ID" value="KEF57245.1"/>
    <property type="molecule type" value="Genomic_DNA"/>
</dbReference>
<dbReference type="GeneID" id="25280088"/>
<comment type="caution">
    <text evidence="1">The sequence shown here is derived from an EMBL/GenBank/DDBJ whole genome shotgun (WGS) entry which is preliminary data.</text>
</comment>
<organism evidence="1 2">
    <name type="scientific">Exophiala aquamarina CBS 119918</name>
    <dbReference type="NCBI Taxonomy" id="1182545"/>
    <lineage>
        <taxon>Eukaryota</taxon>
        <taxon>Fungi</taxon>
        <taxon>Dikarya</taxon>
        <taxon>Ascomycota</taxon>
        <taxon>Pezizomycotina</taxon>
        <taxon>Eurotiomycetes</taxon>
        <taxon>Chaetothyriomycetidae</taxon>
        <taxon>Chaetothyriales</taxon>
        <taxon>Herpotrichiellaceae</taxon>
        <taxon>Exophiala</taxon>
    </lineage>
</organism>
<dbReference type="HOGENOM" id="CLU_069193_0_0_1"/>
<name>A0A072PP23_9EURO</name>